<keyword evidence="2" id="KW-1133">Transmembrane helix</keyword>
<reference evidence="6" key="1">
    <citation type="submission" date="2016-11" db="EMBL/GenBank/DDBJ databases">
        <authorList>
            <person name="Varghese N."/>
            <person name="Submissions S."/>
        </authorList>
    </citation>
    <scope>NUCLEOTIDE SEQUENCE [LARGE SCALE GENOMIC DNA]</scope>
    <source>
        <strain evidence="6">DSM 6637</strain>
    </source>
</reference>
<accession>A0A1M7JDD8</accession>
<keyword evidence="2" id="KW-0472">Membrane</keyword>
<keyword evidence="1" id="KW-0560">Oxidoreductase</keyword>
<evidence type="ECO:0000313" key="6">
    <source>
        <dbReference type="Proteomes" id="UP000184444"/>
    </source>
</evidence>
<dbReference type="InterPro" id="IPR013328">
    <property type="entry name" value="6PGD_dom2"/>
</dbReference>
<dbReference type="GO" id="GO:0006631">
    <property type="term" value="P:fatty acid metabolic process"/>
    <property type="evidence" value="ECO:0007669"/>
    <property type="project" value="InterPro"/>
</dbReference>
<feature type="domain" description="3-hydroxyacyl-CoA dehydrogenase NAD binding" evidence="4">
    <location>
        <begin position="15"/>
        <end position="189"/>
    </location>
</feature>
<dbReference type="GO" id="GO:0016616">
    <property type="term" value="F:oxidoreductase activity, acting on the CH-OH group of donors, NAD or NADP as acceptor"/>
    <property type="evidence" value="ECO:0007669"/>
    <property type="project" value="InterPro"/>
</dbReference>
<dbReference type="AlphaFoldDB" id="A0A1M7JDD8"/>
<dbReference type="Gene3D" id="3.40.50.720">
    <property type="entry name" value="NAD(P)-binding Rossmann-like Domain"/>
    <property type="match status" value="1"/>
</dbReference>
<evidence type="ECO:0000259" key="4">
    <source>
        <dbReference type="Pfam" id="PF02737"/>
    </source>
</evidence>
<evidence type="ECO:0000313" key="5">
    <source>
        <dbReference type="EMBL" id="SHM50931.1"/>
    </source>
</evidence>
<dbReference type="InterPro" id="IPR006108">
    <property type="entry name" value="3HC_DH_C"/>
</dbReference>
<dbReference type="PANTHER" id="PTHR48075:SF5">
    <property type="entry name" value="3-HYDROXYBUTYRYL-COA DEHYDROGENASE"/>
    <property type="match status" value="1"/>
</dbReference>
<dbReference type="SUPFAM" id="SSF48179">
    <property type="entry name" value="6-phosphogluconate dehydrogenase C-terminal domain-like"/>
    <property type="match status" value="1"/>
</dbReference>
<protein>
    <submittedName>
        <fullName evidence="5">3-hydroxyacyl-CoA dehydrogenase</fullName>
    </submittedName>
</protein>
<evidence type="ECO:0000259" key="3">
    <source>
        <dbReference type="Pfam" id="PF00725"/>
    </source>
</evidence>
<feature type="domain" description="3-hydroxyacyl-CoA dehydrogenase C-terminal" evidence="3">
    <location>
        <begin position="193"/>
        <end position="249"/>
    </location>
</feature>
<dbReference type="Pfam" id="PF00725">
    <property type="entry name" value="3HCDH"/>
    <property type="match status" value="1"/>
</dbReference>
<dbReference type="InterPro" id="IPR008927">
    <property type="entry name" value="6-PGluconate_DH-like_C_sf"/>
</dbReference>
<organism evidence="5 6">
    <name type="scientific">Paracoccus solventivorans</name>
    <dbReference type="NCBI Taxonomy" id="53463"/>
    <lineage>
        <taxon>Bacteria</taxon>
        <taxon>Pseudomonadati</taxon>
        <taxon>Pseudomonadota</taxon>
        <taxon>Alphaproteobacteria</taxon>
        <taxon>Rhodobacterales</taxon>
        <taxon>Paracoccaceae</taxon>
        <taxon>Paracoccus</taxon>
    </lineage>
</organism>
<dbReference type="SUPFAM" id="SSF51735">
    <property type="entry name" value="NAD(P)-binding Rossmann-fold domains"/>
    <property type="match status" value="1"/>
</dbReference>
<keyword evidence="2" id="KW-0812">Transmembrane</keyword>
<gene>
    <name evidence="5" type="ORF">SAMN05444389_11177</name>
</gene>
<dbReference type="Pfam" id="PF02737">
    <property type="entry name" value="3HCDH_N"/>
    <property type="match status" value="1"/>
</dbReference>
<name>A0A1M7JDD8_9RHOB</name>
<keyword evidence="6" id="KW-1185">Reference proteome</keyword>
<dbReference type="RefSeq" id="WP_234952096.1">
    <property type="nucleotide sequence ID" value="NZ_FRCK01000011.1"/>
</dbReference>
<evidence type="ECO:0000256" key="1">
    <source>
        <dbReference type="ARBA" id="ARBA00023002"/>
    </source>
</evidence>
<dbReference type="PANTHER" id="PTHR48075">
    <property type="entry name" value="3-HYDROXYACYL-COA DEHYDROGENASE FAMILY PROTEIN"/>
    <property type="match status" value="1"/>
</dbReference>
<dbReference type="EMBL" id="FRCK01000011">
    <property type="protein sequence ID" value="SHM50931.1"/>
    <property type="molecule type" value="Genomic_DNA"/>
</dbReference>
<dbReference type="Proteomes" id="UP000184444">
    <property type="component" value="Unassembled WGS sequence"/>
</dbReference>
<dbReference type="InterPro" id="IPR036291">
    <property type="entry name" value="NAD(P)-bd_dom_sf"/>
</dbReference>
<dbReference type="Gene3D" id="1.10.1040.10">
    <property type="entry name" value="N-(1-d-carboxylethyl)-l-norvaline Dehydrogenase, domain 2"/>
    <property type="match status" value="1"/>
</dbReference>
<feature type="transmembrane region" description="Helical" evidence="2">
    <location>
        <begin position="12"/>
        <end position="32"/>
    </location>
</feature>
<sequence length="329" mass="34697">MTVDTEPMPLAGMRVAVIGAGTIGASWAALFLSRGMQVAVSDPDPAAQAQVRAYIEGAWPALDRLGLSPAADPGNWSFHADPREAAAGAALVQENGPERADVKREIFAALEEVIADDTIVASSTSGLIMSDLQQGLRLPGRFAIGHPFNPPHLIPLVEVVGGKATDEAVIARLMAFYAALGKRPIRLHREVPGHLANRLQAALWREAVHAVASGLASVSDVDTAIAQGPGLRWAIFGPNMIFDLAGGAGGMAHFLDHIGPAMEGWWADLGAPVLTPEVRAQLIAGAQDARQGRSGAELAQERDRLLLALIENFRDREAAPLPDASAEPR</sequence>
<dbReference type="STRING" id="53463.SAMN05444389_11177"/>
<proteinExistence type="predicted"/>
<dbReference type="InterPro" id="IPR006176">
    <property type="entry name" value="3-OHacyl-CoA_DH_NAD-bd"/>
</dbReference>
<evidence type="ECO:0000256" key="2">
    <source>
        <dbReference type="SAM" id="Phobius"/>
    </source>
</evidence>
<dbReference type="GO" id="GO:0070403">
    <property type="term" value="F:NAD+ binding"/>
    <property type="evidence" value="ECO:0007669"/>
    <property type="project" value="InterPro"/>
</dbReference>